<dbReference type="AlphaFoldDB" id="A0A3N4VV82"/>
<dbReference type="PANTHER" id="PTHR36440:SF1">
    <property type="entry name" value="PUTATIVE (AFU_ORTHOLOGUE AFUA_8G07350)-RELATED"/>
    <property type="match status" value="1"/>
</dbReference>
<accession>A0A3N4VV82</accession>
<dbReference type="InterPro" id="IPR014710">
    <property type="entry name" value="RmlC-like_jellyroll"/>
</dbReference>
<dbReference type="Gene3D" id="2.60.120.10">
    <property type="entry name" value="Jelly Rolls"/>
    <property type="match status" value="1"/>
</dbReference>
<comment type="caution">
    <text evidence="2">The sequence shown here is derived from an EMBL/GenBank/DDBJ whole genome shotgun (WGS) entry which is preliminary data.</text>
</comment>
<proteinExistence type="predicted"/>
<dbReference type="RefSeq" id="WP_123770573.1">
    <property type="nucleotide sequence ID" value="NZ_RKQN01000003.1"/>
</dbReference>
<protein>
    <submittedName>
        <fullName evidence="2">Cupin domain</fullName>
    </submittedName>
</protein>
<dbReference type="InterPro" id="IPR013096">
    <property type="entry name" value="Cupin_2"/>
</dbReference>
<name>A0A3N4VV82_9GAMM</name>
<dbReference type="PANTHER" id="PTHR36440">
    <property type="entry name" value="PUTATIVE (AFU_ORTHOLOGUE AFUA_8G07350)-RELATED"/>
    <property type="match status" value="1"/>
</dbReference>
<gene>
    <name evidence="2" type="ORF">EDC50_2236</name>
</gene>
<dbReference type="InterPro" id="IPR053146">
    <property type="entry name" value="QDO-like"/>
</dbReference>
<feature type="domain" description="Cupin type-2" evidence="1">
    <location>
        <begin position="46"/>
        <end position="105"/>
    </location>
</feature>
<dbReference type="Pfam" id="PF07883">
    <property type="entry name" value="Cupin_2"/>
    <property type="match status" value="1"/>
</dbReference>
<keyword evidence="3" id="KW-1185">Reference proteome</keyword>
<reference evidence="2 3" key="1">
    <citation type="submission" date="2018-11" db="EMBL/GenBank/DDBJ databases">
        <title>Genomic Encyclopedia of Type Strains, Phase IV (KMG-IV): sequencing the most valuable type-strain genomes for metagenomic binning, comparative biology and taxonomic classification.</title>
        <authorList>
            <person name="Goeker M."/>
        </authorList>
    </citation>
    <scope>NUCLEOTIDE SEQUENCE [LARGE SCALE GENOMIC DNA]</scope>
    <source>
        <strain evidence="2 3">DSM 25623</strain>
    </source>
</reference>
<dbReference type="OrthoDB" id="9806121at2"/>
<dbReference type="InterPro" id="IPR011051">
    <property type="entry name" value="RmlC_Cupin_sf"/>
</dbReference>
<dbReference type="EMBL" id="RKQN01000003">
    <property type="protein sequence ID" value="RPE76984.1"/>
    <property type="molecule type" value="Genomic_DNA"/>
</dbReference>
<organism evidence="2 3">
    <name type="scientific">Vulcaniibacterium tengchongense</name>
    <dbReference type="NCBI Taxonomy" id="1273429"/>
    <lineage>
        <taxon>Bacteria</taxon>
        <taxon>Pseudomonadati</taxon>
        <taxon>Pseudomonadota</taxon>
        <taxon>Gammaproteobacteria</taxon>
        <taxon>Lysobacterales</taxon>
        <taxon>Lysobacteraceae</taxon>
        <taxon>Vulcaniibacterium</taxon>
    </lineage>
</organism>
<evidence type="ECO:0000313" key="3">
    <source>
        <dbReference type="Proteomes" id="UP000269708"/>
    </source>
</evidence>
<sequence length="154" mass="16511">MPRTKPPLPAFVIQPQAAETVDGHGTRLWLLADASDCCGALGANRLRLEPGAAGAKTHYHERSSEAFYVLDGALEMTIEGQAVTIEKGGYAVVPPGVKHAFAAAPGAAADVLITLVPGVDRFEYFRMLPRIMRGEVDADTLAEIPQRFDVHFVA</sequence>
<evidence type="ECO:0000313" key="2">
    <source>
        <dbReference type="EMBL" id="RPE76984.1"/>
    </source>
</evidence>
<dbReference type="Proteomes" id="UP000269708">
    <property type="component" value="Unassembled WGS sequence"/>
</dbReference>
<dbReference type="SUPFAM" id="SSF51182">
    <property type="entry name" value="RmlC-like cupins"/>
    <property type="match status" value="1"/>
</dbReference>
<evidence type="ECO:0000259" key="1">
    <source>
        <dbReference type="Pfam" id="PF07883"/>
    </source>
</evidence>